<sequence length="403" mass="41713">MRVLLSTYGSRGDVEPMAGLAARLREHGAQVRVCAPPDEDFARRLADVGVPLIPVGPSARALTRARPAPASLPQRAARLIAGQLETLPAAAEGCDVLVATGPLPAAAGALSVAERLGVRAVSVTFQQLTLPSPHHPPLAYPGRPLPPEVTDHQVLWDLDTRHTDALFGEALATNRAAIGLPAVDHVRDYVLGGRPWVATDPVLDPLYERPDLDVVQTGAWILPDERPLPAELTAFLDAGAPPVYVGFGSMPLHASPDAARVVVEAVRAQGRRVVLARGWAGLSAVDGQDDCCVVGEVNQQALFGRVAAVVHHGGAGTTTTAARAGAPQVVVPQAADQPYWAGRVAELGIGAAHDGPTPAFDSLSAALETALAPGTRARAGALAGRVRADGAEVAARLLLDAHG</sequence>
<feature type="domain" description="Glycosyltransferase family 28 N-terminal" evidence="2">
    <location>
        <begin position="3"/>
        <end position="119"/>
    </location>
</feature>
<dbReference type="Pfam" id="PF06722">
    <property type="entry name" value="EryCIII-like_C"/>
    <property type="match status" value="1"/>
</dbReference>
<keyword evidence="1" id="KW-0808">Transferase</keyword>
<feature type="domain" description="Erythromycin biosynthesis protein CIII-like C-terminal" evidence="3">
    <location>
        <begin position="292"/>
        <end position="382"/>
    </location>
</feature>
<dbReference type="RefSeq" id="WP_392825021.1">
    <property type="nucleotide sequence ID" value="NZ_JBICYV010000028.1"/>
</dbReference>
<organism evidence="4 5">
    <name type="scientific">Streptomyces cinerochromogenes</name>
    <dbReference type="NCBI Taxonomy" id="66422"/>
    <lineage>
        <taxon>Bacteria</taxon>
        <taxon>Bacillati</taxon>
        <taxon>Actinomycetota</taxon>
        <taxon>Actinomycetes</taxon>
        <taxon>Kitasatosporales</taxon>
        <taxon>Streptomycetaceae</taxon>
        <taxon>Streptomyces</taxon>
    </lineage>
</organism>
<protein>
    <submittedName>
        <fullName evidence="4">Glycosyltransferase</fullName>
    </submittedName>
</protein>
<dbReference type="SUPFAM" id="SSF53756">
    <property type="entry name" value="UDP-Glycosyltransferase/glycogen phosphorylase"/>
    <property type="match status" value="1"/>
</dbReference>
<dbReference type="PANTHER" id="PTHR48050:SF13">
    <property type="entry name" value="STEROL 3-BETA-GLUCOSYLTRANSFERASE UGT80A2"/>
    <property type="match status" value="1"/>
</dbReference>
<evidence type="ECO:0000259" key="2">
    <source>
        <dbReference type="Pfam" id="PF03033"/>
    </source>
</evidence>
<dbReference type="InterPro" id="IPR002213">
    <property type="entry name" value="UDP_glucos_trans"/>
</dbReference>
<reference evidence="4 5" key="1">
    <citation type="submission" date="2024-10" db="EMBL/GenBank/DDBJ databases">
        <title>The Natural Products Discovery Center: Release of the First 8490 Sequenced Strains for Exploring Actinobacteria Biosynthetic Diversity.</title>
        <authorList>
            <person name="Kalkreuter E."/>
            <person name="Kautsar S.A."/>
            <person name="Yang D."/>
            <person name="Bader C.D."/>
            <person name="Teijaro C.N."/>
            <person name="Fluegel L."/>
            <person name="Davis C.M."/>
            <person name="Simpson J.R."/>
            <person name="Lauterbach L."/>
            <person name="Steele A.D."/>
            <person name="Gui C."/>
            <person name="Meng S."/>
            <person name="Li G."/>
            <person name="Viehrig K."/>
            <person name="Ye F."/>
            <person name="Su P."/>
            <person name="Kiefer A.F."/>
            <person name="Nichols A."/>
            <person name="Cepeda A.J."/>
            <person name="Yan W."/>
            <person name="Fan B."/>
            <person name="Jiang Y."/>
            <person name="Adhikari A."/>
            <person name="Zheng C.-J."/>
            <person name="Schuster L."/>
            <person name="Cowan T.M."/>
            <person name="Smanski M.J."/>
            <person name="Chevrette M.G."/>
            <person name="De Carvalho L.P.S."/>
            <person name="Shen B."/>
        </authorList>
    </citation>
    <scope>NUCLEOTIDE SEQUENCE [LARGE SCALE GENOMIC DNA]</scope>
    <source>
        <strain evidence="4 5">NPDC048320</strain>
    </source>
</reference>
<gene>
    <name evidence="4" type="ORF">ACGFZB_38995</name>
</gene>
<name>A0ABW7BJR4_9ACTN</name>
<evidence type="ECO:0000313" key="5">
    <source>
        <dbReference type="Proteomes" id="UP001604267"/>
    </source>
</evidence>
<dbReference type="CDD" id="cd03784">
    <property type="entry name" value="GT1_Gtf-like"/>
    <property type="match status" value="1"/>
</dbReference>
<dbReference type="InterPro" id="IPR010610">
    <property type="entry name" value="EryCIII-like_C"/>
</dbReference>
<evidence type="ECO:0000259" key="3">
    <source>
        <dbReference type="Pfam" id="PF06722"/>
    </source>
</evidence>
<comment type="caution">
    <text evidence="4">The sequence shown here is derived from an EMBL/GenBank/DDBJ whole genome shotgun (WGS) entry which is preliminary data.</text>
</comment>
<dbReference type="PANTHER" id="PTHR48050">
    <property type="entry name" value="STEROL 3-BETA-GLUCOSYLTRANSFERASE"/>
    <property type="match status" value="1"/>
</dbReference>
<keyword evidence="5" id="KW-1185">Reference proteome</keyword>
<proteinExistence type="predicted"/>
<dbReference type="InterPro" id="IPR050426">
    <property type="entry name" value="Glycosyltransferase_28"/>
</dbReference>
<dbReference type="InterPro" id="IPR004276">
    <property type="entry name" value="GlycoTrans_28_N"/>
</dbReference>
<dbReference type="Gene3D" id="3.40.50.2000">
    <property type="entry name" value="Glycogen Phosphorylase B"/>
    <property type="match status" value="2"/>
</dbReference>
<dbReference type="Proteomes" id="UP001604267">
    <property type="component" value="Unassembled WGS sequence"/>
</dbReference>
<evidence type="ECO:0000256" key="1">
    <source>
        <dbReference type="ARBA" id="ARBA00022679"/>
    </source>
</evidence>
<dbReference type="EMBL" id="JBICYV010000028">
    <property type="protein sequence ID" value="MFG3016328.1"/>
    <property type="molecule type" value="Genomic_DNA"/>
</dbReference>
<accession>A0ABW7BJR4</accession>
<dbReference type="Pfam" id="PF03033">
    <property type="entry name" value="Glyco_transf_28"/>
    <property type="match status" value="1"/>
</dbReference>
<evidence type="ECO:0000313" key="4">
    <source>
        <dbReference type="EMBL" id="MFG3016328.1"/>
    </source>
</evidence>